<evidence type="ECO:0000259" key="3">
    <source>
        <dbReference type="Pfam" id="PF03184"/>
    </source>
</evidence>
<dbReference type="SUPFAM" id="SSF46689">
    <property type="entry name" value="Homeodomain-like"/>
    <property type="match status" value="1"/>
</dbReference>
<comment type="caution">
    <text evidence="4">The sequence shown here is derived from an EMBL/GenBank/DDBJ whole genome shotgun (WGS) entry which is preliminary data.</text>
</comment>
<dbReference type="AlphaFoldDB" id="A0AAE1Q7N9"/>
<evidence type="ECO:0000313" key="4">
    <source>
        <dbReference type="EMBL" id="KAK4321191.1"/>
    </source>
</evidence>
<accession>A0AAE1Q7N9</accession>
<dbReference type="PANTHER" id="PTHR19303:SF74">
    <property type="entry name" value="POGO TRANSPOSABLE ELEMENT WITH KRAB DOMAIN"/>
    <property type="match status" value="1"/>
</dbReference>
<organism evidence="4 5">
    <name type="scientific">Petrolisthes manimaculis</name>
    <dbReference type="NCBI Taxonomy" id="1843537"/>
    <lineage>
        <taxon>Eukaryota</taxon>
        <taxon>Metazoa</taxon>
        <taxon>Ecdysozoa</taxon>
        <taxon>Arthropoda</taxon>
        <taxon>Crustacea</taxon>
        <taxon>Multicrustacea</taxon>
        <taxon>Malacostraca</taxon>
        <taxon>Eumalacostraca</taxon>
        <taxon>Eucarida</taxon>
        <taxon>Decapoda</taxon>
        <taxon>Pleocyemata</taxon>
        <taxon>Anomura</taxon>
        <taxon>Galatheoidea</taxon>
        <taxon>Porcellanidae</taxon>
        <taxon>Petrolisthes</taxon>
    </lineage>
</organism>
<feature type="compositionally biased region" description="Low complexity" evidence="2">
    <location>
        <begin position="480"/>
        <end position="489"/>
    </location>
</feature>
<dbReference type="GO" id="GO:0005634">
    <property type="term" value="C:nucleus"/>
    <property type="evidence" value="ECO:0007669"/>
    <property type="project" value="UniProtKB-SubCell"/>
</dbReference>
<evidence type="ECO:0000256" key="1">
    <source>
        <dbReference type="ARBA" id="ARBA00004123"/>
    </source>
</evidence>
<evidence type="ECO:0000313" key="5">
    <source>
        <dbReference type="Proteomes" id="UP001292094"/>
    </source>
</evidence>
<dbReference type="EMBL" id="JAWZYT010000608">
    <property type="protein sequence ID" value="KAK4321191.1"/>
    <property type="molecule type" value="Genomic_DNA"/>
</dbReference>
<gene>
    <name evidence="4" type="ORF">Pmani_007996</name>
</gene>
<dbReference type="Pfam" id="PF03184">
    <property type="entry name" value="DDE_1"/>
    <property type="match status" value="1"/>
</dbReference>
<feature type="compositionally biased region" description="Acidic residues" evidence="2">
    <location>
        <begin position="506"/>
        <end position="516"/>
    </location>
</feature>
<dbReference type="InterPro" id="IPR050863">
    <property type="entry name" value="CenT-Element_Derived"/>
</dbReference>
<comment type="subcellular location">
    <subcellularLocation>
        <location evidence="1">Nucleus</location>
    </subcellularLocation>
</comment>
<feature type="compositionally biased region" description="Acidic residues" evidence="2">
    <location>
        <begin position="490"/>
        <end position="499"/>
    </location>
</feature>
<dbReference type="InterPro" id="IPR036397">
    <property type="entry name" value="RNaseH_sf"/>
</dbReference>
<proteinExistence type="predicted"/>
<feature type="region of interest" description="Disordered" evidence="2">
    <location>
        <begin position="465"/>
        <end position="570"/>
    </location>
</feature>
<dbReference type="PANTHER" id="PTHR19303">
    <property type="entry name" value="TRANSPOSON"/>
    <property type="match status" value="1"/>
</dbReference>
<dbReference type="GO" id="GO:0003677">
    <property type="term" value="F:DNA binding"/>
    <property type="evidence" value="ECO:0007669"/>
    <property type="project" value="TreeGrafter"/>
</dbReference>
<protein>
    <recommendedName>
        <fullName evidence="3">DDE-1 domain-containing protein</fullName>
    </recommendedName>
</protein>
<feature type="compositionally biased region" description="Acidic residues" evidence="2">
    <location>
        <begin position="551"/>
        <end position="561"/>
    </location>
</feature>
<reference evidence="4" key="1">
    <citation type="submission" date="2023-11" db="EMBL/GenBank/DDBJ databases">
        <title>Genome assemblies of two species of porcelain crab, Petrolisthes cinctipes and Petrolisthes manimaculis (Anomura: Porcellanidae).</title>
        <authorList>
            <person name="Angst P."/>
        </authorList>
    </citation>
    <scope>NUCLEOTIDE SEQUENCE</scope>
    <source>
        <strain evidence="4">PB745_02</strain>
        <tissue evidence="4">Gill</tissue>
    </source>
</reference>
<dbReference type="Proteomes" id="UP001292094">
    <property type="component" value="Unassembled WGS sequence"/>
</dbReference>
<dbReference type="InterPro" id="IPR009057">
    <property type="entry name" value="Homeodomain-like_sf"/>
</dbReference>
<evidence type="ECO:0000256" key="2">
    <source>
        <dbReference type="SAM" id="MobiDB-lite"/>
    </source>
</evidence>
<sequence length="570" mass="64234">MVRHYTPIIDRQPRSYTDDDLHHALQLITEGQPITRVAAMMKIPRRTLRNHASGERKTTIASRKRILLPEEETIIVQHAAVLGHFGYVFDVYELQLFVKSFLDKAQRNAPQFKDNMPGEEWALSFIKRHSDVLSTRVCQTISQKRAAVGVEAVEKFFTNLSANLQGVPPQNIVNYDETNLTDDPKSKTMLFRKSIKHPEKVMNTSKSSVSIMFACSAAGNQLPPYVVYKAEQLMDTWVRGGPLMVRYNRTHSGWFDAHCFSDWLTKIAVPYFQSLDNDAPKFLIGDNLASHMSATTEGVRTEMNINFIFLPPNSTHVLQPLDVAVFGPMKKAWRKVLTEWKEGPGKYYTALPKQWFPSLLFQLLDEMDNRDELAVAGFRATGIYPIDKDHIMRKITNENVKSAHDLVSPLVLEQLRQIKESAANNPNATRCGKCVQVELGKSISLQELGANTSATFVSRSVKRCASGGRGERRGKVAKIPVPVDSPSFSDSDENTDDPYEVPVGEDSSDNSNDEALEVSVGGNKHEQESDGDTLDTWNIEEVYVEKHEVEELPEDDFEVGDYDTWTHTPS</sequence>
<feature type="domain" description="DDE-1" evidence="3">
    <location>
        <begin position="208"/>
        <end position="340"/>
    </location>
</feature>
<dbReference type="Gene3D" id="3.30.420.10">
    <property type="entry name" value="Ribonuclease H-like superfamily/Ribonuclease H"/>
    <property type="match status" value="1"/>
</dbReference>
<dbReference type="InterPro" id="IPR004875">
    <property type="entry name" value="DDE_SF_endonuclease_dom"/>
</dbReference>
<name>A0AAE1Q7N9_9EUCA</name>
<keyword evidence="5" id="KW-1185">Reference proteome</keyword>